<dbReference type="InterPro" id="IPR029068">
    <property type="entry name" value="Glyas_Bleomycin-R_OHBP_Dase"/>
</dbReference>
<dbReference type="Pfam" id="PF22658">
    <property type="entry name" value="YycE-like_N"/>
    <property type="match status" value="1"/>
</dbReference>
<dbReference type="Proteomes" id="UP001462502">
    <property type="component" value="Unassembled WGS sequence"/>
</dbReference>
<reference evidence="2 3" key="1">
    <citation type="submission" date="2024-05" db="EMBL/GenBank/DDBJ databases">
        <authorList>
            <person name="De Oliveira J.P."/>
            <person name="Noriler S.A."/>
            <person name="De Oliveira A.G."/>
            <person name="Sipoli D.S."/>
        </authorList>
    </citation>
    <scope>NUCLEOTIDE SEQUENCE [LARGE SCALE GENOMIC DNA]</scope>
    <source>
        <strain evidence="2 3">LABIM192</strain>
    </source>
</reference>
<dbReference type="CDD" id="cd06587">
    <property type="entry name" value="VOC"/>
    <property type="match status" value="1"/>
</dbReference>
<proteinExistence type="predicted"/>
<gene>
    <name evidence="2" type="ORF">ABI908_04570</name>
</gene>
<sequence>MKTRQPTVLAAMYKHIPHLRIARPVSNLNLSKALYCEGLNLRPLGHFKDHDGFDGVMLGLPGAGFHLEFTLSHQHPVHPTPSTEDLLVLYLPERAEWEAACACMRAAGFAQAPSVNPYWEAHGATFVDHDGYRTVLQNAASPV</sequence>
<evidence type="ECO:0000313" key="3">
    <source>
        <dbReference type="Proteomes" id="UP001462502"/>
    </source>
</evidence>
<protein>
    <submittedName>
        <fullName evidence="2">VOC family protein</fullName>
    </submittedName>
</protein>
<keyword evidence="3" id="KW-1185">Reference proteome</keyword>
<evidence type="ECO:0000313" key="2">
    <source>
        <dbReference type="EMBL" id="MEO9383392.1"/>
    </source>
</evidence>
<dbReference type="InterPro" id="IPR058998">
    <property type="entry name" value="YycE-like_N"/>
</dbReference>
<dbReference type="PROSITE" id="PS51819">
    <property type="entry name" value="VOC"/>
    <property type="match status" value="1"/>
</dbReference>
<dbReference type="SUPFAM" id="SSF54593">
    <property type="entry name" value="Glyoxalase/Bleomycin resistance protein/Dihydroxybiphenyl dioxygenase"/>
    <property type="match status" value="1"/>
</dbReference>
<dbReference type="InterPro" id="IPR058997">
    <property type="entry name" value="YycE-like_C"/>
</dbReference>
<organism evidence="2 3">
    <name type="scientific">Chromobacterium phragmitis</name>
    <dbReference type="NCBI Taxonomy" id="2202141"/>
    <lineage>
        <taxon>Bacteria</taxon>
        <taxon>Pseudomonadati</taxon>
        <taxon>Pseudomonadota</taxon>
        <taxon>Betaproteobacteria</taxon>
        <taxon>Neisseriales</taxon>
        <taxon>Chromobacteriaceae</taxon>
        <taxon>Chromobacterium</taxon>
    </lineage>
</organism>
<evidence type="ECO:0000259" key="1">
    <source>
        <dbReference type="PROSITE" id="PS51819"/>
    </source>
</evidence>
<dbReference type="EMBL" id="JBDXMI010000001">
    <property type="protein sequence ID" value="MEO9383392.1"/>
    <property type="molecule type" value="Genomic_DNA"/>
</dbReference>
<dbReference type="Gene3D" id="3.10.180.10">
    <property type="entry name" value="2,3-Dihydroxybiphenyl 1,2-Dioxygenase, domain 1"/>
    <property type="match status" value="1"/>
</dbReference>
<name>A0ABV0IQ38_9NEIS</name>
<comment type="caution">
    <text evidence="2">The sequence shown here is derived from an EMBL/GenBank/DDBJ whole genome shotgun (WGS) entry which is preliminary data.</text>
</comment>
<dbReference type="InterPro" id="IPR037523">
    <property type="entry name" value="VOC_core"/>
</dbReference>
<dbReference type="RefSeq" id="WP_347937216.1">
    <property type="nucleotide sequence ID" value="NZ_CP158160.1"/>
</dbReference>
<dbReference type="Pfam" id="PF22659">
    <property type="entry name" value="YycE-like_C"/>
    <property type="match status" value="1"/>
</dbReference>
<accession>A0ABV0IQ38</accession>
<feature type="domain" description="VOC" evidence="1">
    <location>
        <begin position="15"/>
        <end position="139"/>
    </location>
</feature>